<evidence type="ECO:0000313" key="1">
    <source>
        <dbReference type="EMBL" id="MFD2703829.1"/>
    </source>
</evidence>
<dbReference type="RefSeq" id="WP_379265402.1">
    <property type="nucleotide sequence ID" value="NZ_JBHUMJ010000021.1"/>
</dbReference>
<organism evidence="1 2">
    <name type="scientific">Paenibacillus shunpengii</name>
    <dbReference type="NCBI Taxonomy" id="2054424"/>
    <lineage>
        <taxon>Bacteria</taxon>
        <taxon>Bacillati</taxon>
        <taxon>Bacillota</taxon>
        <taxon>Bacilli</taxon>
        <taxon>Bacillales</taxon>
        <taxon>Paenibacillaceae</taxon>
        <taxon>Paenibacillus</taxon>
    </lineage>
</organism>
<protein>
    <submittedName>
        <fullName evidence="1">Cyclic lactone autoinducer peptide</fullName>
    </submittedName>
</protein>
<accession>A0ABW5SXD2</accession>
<evidence type="ECO:0000313" key="2">
    <source>
        <dbReference type="Proteomes" id="UP001597540"/>
    </source>
</evidence>
<name>A0ABW5SXD2_9BACL</name>
<dbReference type="Proteomes" id="UP001597540">
    <property type="component" value="Unassembled WGS sequence"/>
</dbReference>
<gene>
    <name evidence="1" type="ORF">ACFSVM_25700</name>
</gene>
<comment type="caution">
    <text evidence="1">The sequence shown here is derived from an EMBL/GenBank/DDBJ whole genome shotgun (WGS) entry which is preliminary data.</text>
</comment>
<keyword evidence="2" id="KW-1185">Reference proteome</keyword>
<proteinExistence type="predicted"/>
<dbReference type="EMBL" id="JBHUMJ010000021">
    <property type="protein sequence ID" value="MFD2703829.1"/>
    <property type="molecule type" value="Genomic_DNA"/>
</dbReference>
<sequence length="44" mass="5189">MEMTFKQHLIYGLVTMLSKFGKSVVKKRSIVYVYEANAPEEMYK</sequence>
<reference evidence="2" key="1">
    <citation type="journal article" date="2019" name="Int. J. Syst. Evol. Microbiol.">
        <title>The Global Catalogue of Microorganisms (GCM) 10K type strain sequencing project: providing services to taxonomists for standard genome sequencing and annotation.</title>
        <authorList>
            <consortium name="The Broad Institute Genomics Platform"/>
            <consortium name="The Broad Institute Genome Sequencing Center for Infectious Disease"/>
            <person name="Wu L."/>
            <person name="Ma J."/>
        </authorList>
    </citation>
    <scope>NUCLEOTIDE SEQUENCE [LARGE SCALE GENOMIC DNA]</scope>
    <source>
        <strain evidence="2">KCTC 33849</strain>
    </source>
</reference>